<dbReference type="InterPro" id="IPR050093">
    <property type="entry name" value="ABC_SmlMolc_Importer"/>
</dbReference>
<evidence type="ECO:0000259" key="4">
    <source>
        <dbReference type="PROSITE" id="PS50893"/>
    </source>
</evidence>
<dbReference type="Pfam" id="PF00005">
    <property type="entry name" value="ABC_tran"/>
    <property type="match status" value="1"/>
</dbReference>
<reference evidence="5" key="2">
    <citation type="submission" date="2021-04" db="EMBL/GenBank/DDBJ databases">
        <authorList>
            <person name="Gilroy R."/>
        </authorList>
    </citation>
    <scope>NUCLEOTIDE SEQUENCE</scope>
    <source>
        <strain evidence="5">3436</strain>
    </source>
</reference>
<keyword evidence="1" id="KW-0813">Transport</keyword>
<dbReference type="InterPro" id="IPR027417">
    <property type="entry name" value="P-loop_NTPase"/>
</dbReference>
<dbReference type="SUPFAM" id="SSF52540">
    <property type="entry name" value="P-loop containing nucleoside triphosphate hydrolases"/>
    <property type="match status" value="1"/>
</dbReference>
<evidence type="ECO:0000256" key="2">
    <source>
        <dbReference type="ARBA" id="ARBA00022741"/>
    </source>
</evidence>
<dbReference type="InterPro" id="IPR003593">
    <property type="entry name" value="AAA+_ATPase"/>
</dbReference>
<evidence type="ECO:0000256" key="1">
    <source>
        <dbReference type="ARBA" id="ARBA00022448"/>
    </source>
</evidence>
<keyword evidence="3 5" id="KW-0067">ATP-binding</keyword>
<name>A0A9D2F521_9FIRM</name>
<dbReference type="GO" id="GO:0016887">
    <property type="term" value="F:ATP hydrolysis activity"/>
    <property type="evidence" value="ECO:0007669"/>
    <property type="project" value="InterPro"/>
</dbReference>
<dbReference type="PANTHER" id="PTHR42781">
    <property type="entry name" value="SPERMIDINE/PUTRESCINE IMPORT ATP-BINDING PROTEIN POTA"/>
    <property type="match status" value="1"/>
</dbReference>
<organism evidence="5 6">
    <name type="scientific">Candidatus Gemmiger excrementavium</name>
    <dbReference type="NCBI Taxonomy" id="2838608"/>
    <lineage>
        <taxon>Bacteria</taxon>
        <taxon>Bacillati</taxon>
        <taxon>Bacillota</taxon>
        <taxon>Clostridia</taxon>
        <taxon>Eubacteriales</taxon>
        <taxon>Gemmiger</taxon>
    </lineage>
</organism>
<dbReference type="AlphaFoldDB" id="A0A9D2F521"/>
<dbReference type="PANTHER" id="PTHR42781:SF4">
    <property type="entry name" value="SPERMIDINE_PUTRESCINE IMPORT ATP-BINDING PROTEIN POTA"/>
    <property type="match status" value="1"/>
</dbReference>
<dbReference type="Proteomes" id="UP000824031">
    <property type="component" value="Unassembled WGS sequence"/>
</dbReference>
<dbReference type="Gene3D" id="3.40.50.300">
    <property type="entry name" value="P-loop containing nucleotide triphosphate hydrolases"/>
    <property type="match status" value="1"/>
</dbReference>
<dbReference type="PROSITE" id="PS50893">
    <property type="entry name" value="ABC_TRANSPORTER_2"/>
    <property type="match status" value="1"/>
</dbReference>
<evidence type="ECO:0000313" key="6">
    <source>
        <dbReference type="Proteomes" id="UP000824031"/>
    </source>
</evidence>
<dbReference type="GO" id="GO:0005524">
    <property type="term" value="F:ATP binding"/>
    <property type="evidence" value="ECO:0007669"/>
    <property type="project" value="UniProtKB-KW"/>
</dbReference>
<dbReference type="EMBL" id="DXBO01000150">
    <property type="protein sequence ID" value="HIZ49156.1"/>
    <property type="molecule type" value="Genomic_DNA"/>
</dbReference>
<dbReference type="InterPro" id="IPR003439">
    <property type="entry name" value="ABC_transporter-like_ATP-bd"/>
</dbReference>
<dbReference type="InterPro" id="IPR017871">
    <property type="entry name" value="ABC_transporter-like_CS"/>
</dbReference>
<dbReference type="PROSITE" id="PS00211">
    <property type="entry name" value="ABC_TRANSPORTER_1"/>
    <property type="match status" value="1"/>
</dbReference>
<gene>
    <name evidence="5" type="ORF">H9810_10575</name>
</gene>
<dbReference type="SMART" id="SM00382">
    <property type="entry name" value="AAA"/>
    <property type="match status" value="1"/>
</dbReference>
<proteinExistence type="predicted"/>
<feature type="domain" description="ABC transporter" evidence="4">
    <location>
        <begin position="2"/>
        <end position="234"/>
    </location>
</feature>
<evidence type="ECO:0000256" key="3">
    <source>
        <dbReference type="ARBA" id="ARBA00022840"/>
    </source>
</evidence>
<accession>A0A9D2F521</accession>
<keyword evidence="2" id="KW-0547">Nucleotide-binding</keyword>
<reference evidence="5" key="1">
    <citation type="journal article" date="2021" name="PeerJ">
        <title>Extensive microbial diversity within the chicken gut microbiome revealed by metagenomics and culture.</title>
        <authorList>
            <person name="Gilroy R."/>
            <person name="Ravi A."/>
            <person name="Getino M."/>
            <person name="Pursley I."/>
            <person name="Horton D.L."/>
            <person name="Alikhan N.F."/>
            <person name="Baker D."/>
            <person name="Gharbi K."/>
            <person name="Hall N."/>
            <person name="Watson M."/>
            <person name="Adriaenssens E.M."/>
            <person name="Foster-Nyarko E."/>
            <person name="Jarju S."/>
            <person name="Secka A."/>
            <person name="Antonio M."/>
            <person name="Oren A."/>
            <person name="Chaudhuri R.R."/>
            <person name="La Ragione R."/>
            <person name="Hildebrand F."/>
            <person name="Pallen M.J."/>
        </authorList>
    </citation>
    <scope>NUCLEOTIDE SEQUENCE</scope>
    <source>
        <strain evidence="5">3436</strain>
    </source>
</reference>
<sequence length="347" mass="38533">MSLFVDIEKKLGGFRLRALLDTDAPITGLLGASGCGKSLTLKCIAGIQRPDRGRILLDGRVLFDSEAGIDLPPQQRRVGYLFQQYALFPTMTVYENIRCGARGRGSRAEQDTIVRQMLAQLQLQGLESLRPAQLSGGQAQRVALARMLAADPRLLLLDEPFSALDAHLRDLLQPQLRDLLRTVGRQAVLVTHSRDEAYRLCSTLCIMDEGRTLRTGPTKEVFADPQSMAAARLTGCKNLAEARRVDDHTVEVPAWGVRLQTARPVPDNLRAVGLRAHYFNPRTAVNRFAVQDAGAMEEPFEWCLLFRYAGQDPGSAPLWWRMPKDKKPARMPAELGIAPENVLLLTQ</sequence>
<evidence type="ECO:0000313" key="5">
    <source>
        <dbReference type="EMBL" id="HIZ49156.1"/>
    </source>
</evidence>
<protein>
    <submittedName>
        <fullName evidence="5">ATP-binding cassette domain-containing protein</fullName>
    </submittedName>
</protein>
<comment type="caution">
    <text evidence="5">The sequence shown here is derived from an EMBL/GenBank/DDBJ whole genome shotgun (WGS) entry which is preliminary data.</text>
</comment>